<dbReference type="CDD" id="cd03795">
    <property type="entry name" value="GT4_WfcD-like"/>
    <property type="match status" value="1"/>
</dbReference>
<name>A0A174SFB1_BACT4</name>
<dbReference type="Pfam" id="PF00534">
    <property type="entry name" value="Glycos_transf_1"/>
    <property type="match status" value="1"/>
</dbReference>
<evidence type="ECO:0000259" key="2">
    <source>
        <dbReference type="Pfam" id="PF13439"/>
    </source>
</evidence>
<dbReference type="SUPFAM" id="SSF53756">
    <property type="entry name" value="UDP-Glycosyltransferase/glycogen phosphorylase"/>
    <property type="match status" value="1"/>
</dbReference>
<reference evidence="3 4" key="1">
    <citation type="submission" date="2015-09" db="EMBL/GenBank/DDBJ databases">
        <authorList>
            <consortium name="Pathogen Informatics"/>
        </authorList>
    </citation>
    <scope>NUCLEOTIDE SEQUENCE [LARGE SCALE GENOMIC DNA]</scope>
    <source>
        <strain evidence="3 4">2789STDY5834945</strain>
    </source>
</reference>
<accession>A0A174SFB1</accession>
<dbReference type="GO" id="GO:0016757">
    <property type="term" value="F:glycosyltransferase activity"/>
    <property type="evidence" value="ECO:0007669"/>
    <property type="project" value="UniProtKB-KW"/>
</dbReference>
<dbReference type="Pfam" id="PF13439">
    <property type="entry name" value="Glyco_transf_4"/>
    <property type="match status" value="1"/>
</dbReference>
<evidence type="ECO:0000259" key="1">
    <source>
        <dbReference type="Pfam" id="PF00534"/>
    </source>
</evidence>
<gene>
    <name evidence="3" type="primary">pimB</name>
    <name evidence="3" type="ORF">ERS852557_02190</name>
</gene>
<protein>
    <submittedName>
        <fullName evidence="3">Lipopolysaccharide biosynthesis glycosyltransferase</fullName>
        <ecNumber evidence="3">2.4.1.57</ecNumber>
    </submittedName>
</protein>
<keyword evidence="3" id="KW-0328">Glycosyltransferase</keyword>
<sequence length="389" mass="44424">MKVLQIGKFYPISGGIEKVMYDITLGLSQKQVYCDMLCASAEKKDLGNLLLNDYARVLCVPTWKKMAATMLSPAMIFRLRKIREEYDIIHIHHPDPMACLALFLSGYKGPVVLHWHSDILKQRMLLKLYSPLQNWLLRRAKVIVGTTPVYVRESPFLENIQRKVTSIPIGVDEMKPIPERVAQIKEKYADKKIIFSLGRLVEYKGYEYLIQAARRLTDDYVILIGGRGPLQEYLQTLIDELGVADRVKLLGFIEDHDLPDYFGACDLFCLSSIWKTEAFGIVQIEAMSCGKPVIAMNIPESGVSWVNINSFSGINVNPEDADALAEAIITVLTDEHLYDQLSKGARRRYETMFTKELMTELCLNLYRKVLRSDADQYTQITENNNIQEI</sequence>
<dbReference type="AlphaFoldDB" id="A0A174SFB1"/>
<feature type="domain" description="Glycosyltransferase subfamily 4-like N-terminal" evidence="2">
    <location>
        <begin position="14"/>
        <end position="172"/>
    </location>
</feature>
<evidence type="ECO:0000313" key="4">
    <source>
        <dbReference type="Proteomes" id="UP000095541"/>
    </source>
</evidence>
<dbReference type="EMBL" id="CZBI01000003">
    <property type="protein sequence ID" value="CUP94627.1"/>
    <property type="molecule type" value="Genomic_DNA"/>
</dbReference>
<dbReference type="PANTHER" id="PTHR12526:SF627">
    <property type="entry name" value="D-RHAMNOSYLTRANSFERASE WBPZ"/>
    <property type="match status" value="1"/>
</dbReference>
<dbReference type="InterPro" id="IPR028098">
    <property type="entry name" value="Glyco_trans_4-like_N"/>
</dbReference>
<dbReference type="RefSeq" id="WP_055218698.1">
    <property type="nucleotide sequence ID" value="NZ_CZBI01000003.1"/>
</dbReference>
<dbReference type="Proteomes" id="UP000095541">
    <property type="component" value="Unassembled WGS sequence"/>
</dbReference>
<organism evidence="3 4">
    <name type="scientific">Bacteroides thetaiotaomicron</name>
    <dbReference type="NCBI Taxonomy" id="818"/>
    <lineage>
        <taxon>Bacteria</taxon>
        <taxon>Pseudomonadati</taxon>
        <taxon>Bacteroidota</taxon>
        <taxon>Bacteroidia</taxon>
        <taxon>Bacteroidales</taxon>
        <taxon>Bacteroidaceae</taxon>
        <taxon>Bacteroides</taxon>
    </lineage>
</organism>
<dbReference type="PANTHER" id="PTHR12526">
    <property type="entry name" value="GLYCOSYLTRANSFERASE"/>
    <property type="match status" value="1"/>
</dbReference>
<feature type="domain" description="Glycosyl transferase family 1" evidence="1">
    <location>
        <begin position="183"/>
        <end position="348"/>
    </location>
</feature>
<dbReference type="EC" id="2.4.1.57" evidence="3"/>
<evidence type="ECO:0000313" key="3">
    <source>
        <dbReference type="EMBL" id="CUP94627.1"/>
    </source>
</evidence>
<dbReference type="Gene3D" id="3.40.50.2000">
    <property type="entry name" value="Glycogen Phosphorylase B"/>
    <property type="match status" value="2"/>
</dbReference>
<keyword evidence="3" id="KW-0808">Transferase</keyword>
<proteinExistence type="predicted"/>
<dbReference type="InterPro" id="IPR001296">
    <property type="entry name" value="Glyco_trans_1"/>
</dbReference>